<organism evidence="1">
    <name type="scientific">Ophidiomyces ophidiicola</name>
    <dbReference type="NCBI Taxonomy" id="1387563"/>
    <lineage>
        <taxon>Eukaryota</taxon>
        <taxon>Fungi</taxon>
        <taxon>Dikarya</taxon>
        <taxon>Ascomycota</taxon>
        <taxon>Pezizomycotina</taxon>
        <taxon>Eurotiomycetes</taxon>
        <taxon>Eurotiomycetidae</taxon>
        <taxon>Onygenales</taxon>
        <taxon>Onygenaceae</taxon>
        <taxon>Ophidiomyces</taxon>
    </lineage>
</organism>
<comment type="caution">
    <text evidence="1">The sequence shown here is derived from an EMBL/GenBank/DDBJ whole genome shotgun (WGS) entry which is preliminary data.</text>
</comment>
<proteinExistence type="predicted"/>
<dbReference type="EMBL" id="JALBCA010000003">
    <property type="protein sequence ID" value="KAI2393199.1"/>
    <property type="molecule type" value="Genomic_DNA"/>
</dbReference>
<reference evidence="1" key="1">
    <citation type="journal article" date="2022" name="bioRxiv">
        <title>Population genetic analysis of Ophidiomyces ophidiicola, the causative agent of snake fungal disease, indicates recent introductions to the USA.</title>
        <authorList>
            <person name="Ladner J.T."/>
            <person name="Palmer J.M."/>
            <person name="Ettinger C.L."/>
            <person name="Stajich J.E."/>
            <person name="Farrell T.M."/>
            <person name="Glorioso B.M."/>
            <person name="Lawson B."/>
            <person name="Price S.J."/>
            <person name="Stengle A.G."/>
            <person name="Grear D.A."/>
            <person name="Lorch J.M."/>
        </authorList>
    </citation>
    <scope>NUCLEOTIDE SEQUENCE</scope>
    <source>
        <strain evidence="1">NWHC 24266-5</strain>
    </source>
</reference>
<protein>
    <submittedName>
        <fullName evidence="1">Uncharacterized protein</fullName>
    </submittedName>
</protein>
<name>A0ACB8V5J9_9EURO</name>
<evidence type="ECO:0000313" key="1">
    <source>
        <dbReference type="EMBL" id="KAI2393199.1"/>
    </source>
</evidence>
<sequence length="191" mass="21264">MNFAPYQDESPDAERALSPSITDANRTKSPRSSPPAQGTSPNHLPSPSVFAGQGRNSLENNGNSGFGRERYVEAGRLDVSAFETSLPIPLHIEAMLAYVLLPPAGGVFLLLLEHKSDYVRFHAWQSSMVFTALFIIHMLFAWTSFISWLLFVIDIGLIAFLASHAYRDVDTLEHYEVPFFGRLANSFVDDE</sequence>
<accession>A0ACB8V5J9</accession>
<gene>
    <name evidence="1" type="ORF">LOY88_000257</name>
</gene>